<feature type="active site" description="Nucleophile" evidence="6">
    <location>
        <position position="117"/>
    </location>
</feature>
<dbReference type="Pfam" id="PF17676">
    <property type="entry name" value="Peptidase_S66C"/>
    <property type="match status" value="1"/>
</dbReference>
<dbReference type="InterPro" id="IPR040449">
    <property type="entry name" value="Peptidase_S66_N"/>
</dbReference>
<dbReference type="InterPro" id="IPR029062">
    <property type="entry name" value="Class_I_gatase-like"/>
</dbReference>
<dbReference type="CDD" id="cd07025">
    <property type="entry name" value="Peptidase_S66"/>
    <property type="match status" value="1"/>
</dbReference>
<comment type="caution">
    <text evidence="9">The sequence shown here is derived from an EMBL/GenBank/DDBJ whole genome shotgun (WGS) entry which is preliminary data.</text>
</comment>
<accession>A0A2T0H1N8</accession>
<dbReference type="PIRSF" id="PIRSF028757">
    <property type="entry name" value="LD-carboxypeptidase"/>
    <property type="match status" value="1"/>
</dbReference>
<feature type="domain" description="LD-carboxypeptidase C-terminal" evidence="8">
    <location>
        <begin position="182"/>
        <end position="294"/>
    </location>
</feature>
<evidence type="ECO:0000256" key="1">
    <source>
        <dbReference type="ARBA" id="ARBA00010233"/>
    </source>
</evidence>
<feature type="active site" description="Charge relay system" evidence="6">
    <location>
        <position position="279"/>
    </location>
</feature>
<dbReference type="AlphaFoldDB" id="A0A2T0H1N8"/>
<keyword evidence="5" id="KW-0720">Serine protease</keyword>
<evidence type="ECO:0000256" key="3">
    <source>
        <dbReference type="ARBA" id="ARBA00022670"/>
    </source>
</evidence>
<dbReference type="PANTHER" id="PTHR30237:SF2">
    <property type="entry name" value="MUREIN TETRAPEPTIDE CARBOXYPEPTIDASE"/>
    <property type="match status" value="1"/>
</dbReference>
<evidence type="ECO:0000313" key="10">
    <source>
        <dbReference type="Proteomes" id="UP000239352"/>
    </source>
</evidence>
<evidence type="ECO:0000256" key="6">
    <source>
        <dbReference type="PIRSR" id="PIRSR028757-1"/>
    </source>
</evidence>
<keyword evidence="4" id="KW-0378">Hydrolase</keyword>
<protein>
    <submittedName>
        <fullName evidence="9">LD-carboxypeptidase</fullName>
    </submittedName>
</protein>
<dbReference type="InterPro" id="IPR027461">
    <property type="entry name" value="Carboxypeptidase_A_C_sf"/>
</dbReference>
<evidence type="ECO:0000256" key="2">
    <source>
        <dbReference type="ARBA" id="ARBA00022645"/>
    </source>
</evidence>
<dbReference type="STRING" id="1050202.GCA_000384035_01207"/>
<dbReference type="Pfam" id="PF02016">
    <property type="entry name" value="Peptidase_S66"/>
    <property type="match status" value="1"/>
</dbReference>
<dbReference type="InParanoid" id="A0A2T0H1N8"/>
<evidence type="ECO:0000256" key="5">
    <source>
        <dbReference type="ARBA" id="ARBA00022825"/>
    </source>
</evidence>
<keyword evidence="2 9" id="KW-0121">Carboxypeptidase</keyword>
<dbReference type="GO" id="GO:0004180">
    <property type="term" value="F:carboxypeptidase activity"/>
    <property type="evidence" value="ECO:0007669"/>
    <property type="project" value="UniProtKB-KW"/>
</dbReference>
<dbReference type="EMBL" id="PVSR01000001">
    <property type="protein sequence ID" value="PRW65285.1"/>
    <property type="molecule type" value="Genomic_DNA"/>
</dbReference>
<dbReference type="GO" id="GO:0006508">
    <property type="term" value="P:proteolysis"/>
    <property type="evidence" value="ECO:0007669"/>
    <property type="project" value="UniProtKB-KW"/>
</dbReference>
<name>A0A2T0H1N8_ACTMO</name>
<dbReference type="GO" id="GO:0008236">
    <property type="term" value="F:serine-type peptidase activity"/>
    <property type="evidence" value="ECO:0007669"/>
    <property type="project" value="UniProtKB-KW"/>
</dbReference>
<feature type="domain" description="LD-carboxypeptidase N-terminal" evidence="7">
    <location>
        <begin position="17"/>
        <end position="137"/>
    </location>
</feature>
<reference evidence="9 10" key="1">
    <citation type="submission" date="2018-03" db="EMBL/GenBank/DDBJ databases">
        <title>Actinopolyspora mortivallis from Sahara, screening for active biomolecules.</title>
        <authorList>
            <person name="Selama O."/>
            <person name="Wellington E.M.H."/>
            <person name="Hacene H."/>
        </authorList>
    </citation>
    <scope>NUCLEOTIDE SEQUENCE [LARGE SCALE GENOMIC DNA]</scope>
    <source>
        <strain evidence="9 10">M5A</strain>
    </source>
</reference>
<dbReference type="InterPro" id="IPR027478">
    <property type="entry name" value="LdcA_N"/>
</dbReference>
<dbReference type="PANTHER" id="PTHR30237">
    <property type="entry name" value="MURAMOYLTETRAPEPTIDE CARBOXYPEPTIDASE"/>
    <property type="match status" value="1"/>
</dbReference>
<dbReference type="InterPro" id="IPR040921">
    <property type="entry name" value="Peptidase_S66C"/>
</dbReference>
<evidence type="ECO:0000313" key="9">
    <source>
        <dbReference type="EMBL" id="PRW65285.1"/>
    </source>
</evidence>
<dbReference type="Gene3D" id="3.40.50.10740">
    <property type="entry name" value="Class I glutamine amidotransferase-like"/>
    <property type="match status" value="1"/>
</dbReference>
<feature type="active site" description="Charge relay system" evidence="6">
    <location>
        <position position="214"/>
    </location>
</feature>
<keyword evidence="10" id="KW-1185">Reference proteome</keyword>
<dbReference type="RefSeq" id="WP_106112149.1">
    <property type="nucleotide sequence ID" value="NZ_PVSR01000001.1"/>
</dbReference>
<comment type="similarity">
    <text evidence="1">Belongs to the peptidase S66 family.</text>
</comment>
<evidence type="ECO:0000256" key="4">
    <source>
        <dbReference type="ARBA" id="ARBA00022801"/>
    </source>
</evidence>
<dbReference type="Proteomes" id="UP000239352">
    <property type="component" value="Unassembled WGS sequence"/>
</dbReference>
<evidence type="ECO:0000259" key="8">
    <source>
        <dbReference type="Pfam" id="PF17676"/>
    </source>
</evidence>
<gene>
    <name evidence="9" type="ORF">CEP50_01850</name>
</gene>
<dbReference type="Gene3D" id="3.50.30.60">
    <property type="entry name" value="LD-carboxypeptidase A C-terminal domain-like"/>
    <property type="match status" value="1"/>
</dbReference>
<keyword evidence="3" id="KW-0645">Protease</keyword>
<sequence>MTNSAAPLAPLRPGDTVAVVAPAGPVPEQQLRAGVAELESWGLRVLLGKHVLDRHPLVDYLAGSDAARAADLLWAWCSPEVSAVLCARGGYGTLRTLDELDWTSMAAAPGKTLVGSSDVTALHEALYRRLGVPTLFGPMPATSAFTEDPVARRHLHEALFHPVEGRVLAGSTAEPLVGGHARGVLHGGNLSVLAGTLGTSPPPRPPERTLVLLEDVTEEPYQLDRYLTQLRRSGWFDHATGVALGSWERCGEPERVRQTMSEILGDLGLPVAWEMGFGHCAGQLTVPLGLPAELDADAGRLVIHTGPFPARE</sequence>
<dbReference type="SUPFAM" id="SSF141986">
    <property type="entry name" value="LD-carboxypeptidase A C-terminal domain-like"/>
    <property type="match status" value="1"/>
</dbReference>
<dbReference type="InterPro" id="IPR003507">
    <property type="entry name" value="S66_fam"/>
</dbReference>
<dbReference type="SUPFAM" id="SSF52317">
    <property type="entry name" value="Class I glutamine amidotransferase-like"/>
    <property type="match status" value="1"/>
</dbReference>
<organism evidence="9 10">
    <name type="scientific">Actinopolyspora mortivallis</name>
    <dbReference type="NCBI Taxonomy" id="33906"/>
    <lineage>
        <taxon>Bacteria</taxon>
        <taxon>Bacillati</taxon>
        <taxon>Actinomycetota</taxon>
        <taxon>Actinomycetes</taxon>
        <taxon>Actinopolysporales</taxon>
        <taxon>Actinopolysporaceae</taxon>
        <taxon>Actinopolyspora</taxon>
    </lineage>
</organism>
<evidence type="ECO:0000259" key="7">
    <source>
        <dbReference type="Pfam" id="PF02016"/>
    </source>
</evidence>
<proteinExistence type="inferred from homology"/>